<dbReference type="GO" id="GO:0055085">
    <property type="term" value="P:transmembrane transport"/>
    <property type="evidence" value="ECO:0007669"/>
    <property type="project" value="InterPro"/>
</dbReference>
<evidence type="ECO:0000256" key="4">
    <source>
        <dbReference type="ARBA" id="ARBA00022475"/>
    </source>
</evidence>
<name>A0A1H5TQL6_9GAMM</name>
<feature type="transmembrane region" description="Helical" evidence="8">
    <location>
        <begin position="103"/>
        <end position="126"/>
    </location>
</feature>
<keyword evidence="11" id="KW-1185">Reference proteome</keyword>
<keyword evidence="6 8" id="KW-1133">Transmembrane helix</keyword>
<comment type="similarity">
    <text evidence="2">Belongs to the binding-protein-dependent transport system permease family. CysTW subfamily.</text>
</comment>
<evidence type="ECO:0000256" key="7">
    <source>
        <dbReference type="ARBA" id="ARBA00023136"/>
    </source>
</evidence>
<sequence length="288" mass="31931">MSDLQSKRTPWLLSGPALLSYALLLVVPMLMTLVLSFRSFEPMLGVQDEFVVSNYIEVFTDPYFHEIFLRTFVMSALTAFFCVLIGVPEAYILNRMRAPWKGIFLLMTLGPLLISVVVRTLGWAVIFGREGVISETIQFLGLSDGPVSLMYTQTGVLIALVHVLVPFMVLSVWASLQRLDPETERAAISLGASQFTVMRRIVLPQITPGILSGSVIVFALAATAFATPAMIGGRRLKVVATTAYDEFLHSLNWPLGASLAVVLLILNIVIITGYNRFFERKYSQVFES</sequence>
<feature type="domain" description="ABC transmembrane type-1" evidence="9">
    <location>
        <begin position="68"/>
        <end position="274"/>
    </location>
</feature>
<evidence type="ECO:0000313" key="10">
    <source>
        <dbReference type="EMBL" id="SEF65095.1"/>
    </source>
</evidence>
<organism evidence="10 11">
    <name type="scientific">Marinobacterium lutimaris</name>
    <dbReference type="NCBI Taxonomy" id="568106"/>
    <lineage>
        <taxon>Bacteria</taxon>
        <taxon>Pseudomonadati</taxon>
        <taxon>Pseudomonadota</taxon>
        <taxon>Gammaproteobacteria</taxon>
        <taxon>Oceanospirillales</taxon>
        <taxon>Oceanospirillaceae</taxon>
        <taxon>Marinobacterium</taxon>
    </lineage>
</organism>
<keyword evidence="3 8" id="KW-0813">Transport</keyword>
<dbReference type="PANTHER" id="PTHR42929:SF5">
    <property type="entry name" value="ABC TRANSPORTER PERMEASE PROTEIN"/>
    <property type="match status" value="1"/>
</dbReference>
<evidence type="ECO:0000313" key="11">
    <source>
        <dbReference type="Proteomes" id="UP000236745"/>
    </source>
</evidence>
<dbReference type="Proteomes" id="UP000236745">
    <property type="component" value="Unassembled WGS sequence"/>
</dbReference>
<keyword evidence="7 8" id="KW-0472">Membrane</keyword>
<protein>
    <submittedName>
        <fullName evidence="10">Putative spermidine/putrescine transport system permease protein</fullName>
    </submittedName>
</protein>
<feature type="transmembrane region" description="Helical" evidence="8">
    <location>
        <begin position="251"/>
        <end position="274"/>
    </location>
</feature>
<evidence type="ECO:0000256" key="3">
    <source>
        <dbReference type="ARBA" id="ARBA00022448"/>
    </source>
</evidence>
<dbReference type="InterPro" id="IPR035906">
    <property type="entry name" value="MetI-like_sf"/>
</dbReference>
<dbReference type="Pfam" id="PF00528">
    <property type="entry name" value="BPD_transp_1"/>
    <property type="match status" value="1"/>
</dbReference>
<dbReference type="PROSITE" id="PS50928">
    <property type="entry name" value="ABC_TM1"/>
    <property type="match status" value="1"/>
</dbReference>
<evidence type="ECO:0000256" key="8">
    <source>
        <dbReference type="RuleBase" id="RU363032"/>
    </source>
</evidence>
<feature type="transmembrane region" description="Helical" evidence="8">
    <location>
        <begin position="12"/>
        <end position="37"/>
    </location>
</feature>
<evidence type="ECO:0000256" key="2">
    <source>
        <dbReference type="ARBA" id="ARBA00007069"/>
    </source>
</evidence>
<gene>
    <name evidence="10" type="ORF">SAMN05444390_101143</name>
</gene>
<feature type="transmembrane region" description="Helical" evidence="8">
    <location>
        <begin position="209"/>
        <end position="231"/>
    </location>
</feature>
<dbReference type="EMBL" id="FNVQ01000001">
    <property type="protein sequence ID" value="SEF65095.1"/>
    <property type="molecule type" value="Genomic_DNA"/>
</dbReference>
<dbReference type="SUPFAM" id="SSF161098">
    <property type="entry name" value="MetI-like"/>
    <property type="match status" value="1"/>
</dbReference>
<evidence type="ECO:0000256" key="1">
    <source>
        <dbReference type="ARBA" id="ARBA00004651"/>
    </source>
</evidence>
<dbReference type="GO" id="GO:0005886">
    <property type="term" value="C:plasma membrane"/>
    <property type="evidence" value="ECO:0007669"/>
    <property type="project" value="UniProtKB-SubCell"/>
</dbReference>
<dbReference type="OrthoDB" id="9807047at2"/>
<dbReference type="CDD" id="cd06261">
    <property type="entry name" value="TM_PBP2"/>
    <property type="match status" value="1"/>
</dbReference>
<feature type="transmembrane region" description="Helical" evidence="8">
    <location>
        <begin position="67"/>
        <end position="91"/>
    </location>
</feature>
<feature type="transmembrane region" description="Helical" evidence="8">
    <location>
        <begin position="156"/>
        <end position="176"/>
    </location>
</feature>
<reference evidence="10 11" key="1">
    <citation type="submission" date="2016-10" db="EMBL/GenBank/DDBJ databases">
        <authorList>
            <person name="de Groot N.N."/>
        </authorList>
    </citation>
    <scope>NUCLEOTIDE SEQUENCE [LARGE SCALE GENOMIC DNA]</scope>
    <source>
        <strain evidence="10 11">DSM 22012</strain>
    </source>
</reference>
<dbReference type="PANTHER" id="PTHR42929">
    <property type="entry name" value="INNER MEMBRANE ABC TRANSPORTER PERMEASE PROTEIN YDCU-RELATED-RELATED"/>
    <property type="match status" value="1"/>
</dbReference>
<proteinExistence type="inferred from homology"/>
<dbReference type="Gene3D" id="1.10.3720.10">
    <property type="entry name" value="MetI-like"/>
    <property type="match status" value="1"/>
</dbReference>
<evidence type="ECO:0000256" key="6">
    <source>
        <dbReference type="ARBA" id="ARBA00022989"/>
    </source>
</evidence>
<accession>A0A1H5TQL6</accession>
<keyword evidence="5 8" id="KW-0812">Transmembrane</keyword>
<comment type="subcellular location">
    <subcellularLocation>
        <location evidence="1 8">Cell membrane</location>
        <topology evidence="1 8">Multi-pass membrane protein</topology>
    </subcellularLocation>
</comment>
<evidence type="ECO:0000256" key="5">
    <source>
        <dbReference type="ARBA" id="ARBA00022692"/>
    </source>
</evidence>
<evidence type="ECO:0000259" key="9">
    <source>
        <dbReference type="PROSITE" id="PS50928"/>
    </source>
</evidence>
<dbReference type="AlphaFoldDB" id="A0A1H5TQL6"/>
<dbReference type="InterPro" id="IPR000515">
    <property type="entry name" value="MetI-like"/>
</dbReference>
<dbReference type="RefSeq" id="WP_104001170.1">
    <property type="nucleotide sequence ID" value="NZ_FNVQ01000001.1"/>
</dbReference>
<keyword evidence="4" id="KW-1003">Cell membrane</keyword>